<dbReference type="Proteomes" id="UP000646911">
    <property type="component" value="Unassembled WGS sequence"/>
</dbReference>
<evidence type="ECO:0000313" key="1">
    <source>
        <dbReference type="EMBL" id="MBC3907715.1"/>
    </source>
</evidence>
<organism evidence="1 2">
    <name type="scientific">Undibacterium umbellatum</name>
    <dbReference type="NCBI Taxonomy" id="2762300"/>
    <lineage>
        <taxon>Bacteria</taxon>
        <taxon>Pseudomonadati</taxon>
        <taxon>Pseudomonadota</taxon>
        <taxon>Betaproteobacteria</taxon>
        <taxon>Burkholderiales</taxon>
        <taxon>Oxalobacteraceae</taxon>
        <taxon>Undibacterium</taxon>
    </lineage>
</organism>
<comment type="caution">
    <text evidence="1">The sequence shown here is derived from an EMBL/GenBank/DDBJ whole genome shotgun (WGS) entry which is preliminary data.</text>
</comment>
<reference evidence="1 2" key="1">
    <citation type="submission" date="2020-08" db="EMBL/GenBank/DDBJ databases">
        <title>Novel species isolated from subtropical streams in China.</title>
        <authorList>
            <person name="Lu H."/>
        </authorList>
    </citation>
    <scope>NUCLEOTIDE SEQUENCE [LARGE SCALE GENOMIC DNA]</scope>
    <source>
        <strain evidence="1 2">NL8W</strain>
    </source>
</reference>
<dbReference type="EMBL" id="JACOFX010000003">
    <property type="protein sequence ID" value="MBC3907715.1"/>
    <property type="molecule type" value="Genomic_DNA"/>
</dbReference>
<name>A0ABR6Z7I0_9BURK</name>
<keyword evidence="2" id="KW-1185">Reference proteome</keyword>
<gene>
    <name evidence="1" type="ORF">H8L47_09060</name>
</gene>
<protein>
    <submittedName>
        <fullName evidence="1">Uncharacterized protein</fullName>
    </submittedName>
</protein>
<evidence type="ECO:0000313" key="2">
    <source>
        <dbReference type="Proteomes" id="UP000646911"/>
    </source>
</evidence>
<dbReference type="RefSeq" id="WP_186953264.1">
    <property type="nucleotide sequence ID" value="NZ_JACOFX010000003.1"/>
</dbReference>
<accession>A0ABR6Z7I0</accession>
<sequence length="60" mass="7127">MTTLYHALKKFVEKKLPRSLREDERASVASFSMLSKENIEDLNALKNHLPFFRLRICNIY</sequence>
<proteinExistence type="predicted"/>